<dbReference type="CDD" id="cd17339">
    <property type="entry name" value="MFS_NIMT_CynX_like"/>
    <property type="match status" value="1"/>
</dbReference>
<dbReference type="Proteomes" id="UP000186308">
    <property type="component" value="Unassembled WGS sequence"/>
</dbReference>
<evidence type="ECO:0000256" key="4">
    <source>
        <dbReference type="SAM" id="Phobius"/>
    </source>
</evidence>
<evidence type="ECO:0000259" key="5">
    <source>
        <dbReference type="PROSITE" id="PS50850"/>
    </source>
</evidence>
<feature type="transmembrane region" description="Helical" evidence="4">
    <location>
        <begin position="190"/>
        <end position="211"/>
    </location>
</feature>
<evidence type="ECO:0000256" key="1">
    <source>
        <dbReference type="ARBA" id="ARBA00022692"/>
    </source>
</evidence>
<dbReference type="Pfam" id="PF07690">
    <property type="entry name" value="MFS_1"/>
    <property type="match status" value="1"/>
</dbReference>
<evidence type="ECO:0000313" key="6">
    <source>
        <dbReference type="EMBL" id="SIQ06716.1"/>
    </source>
</evidence>
<dbReference type="InterPro" id="IPR052524">
    <property type="entry name" value="MFS_Cyanate_Porter"/>
</dbReference>
<organism evidence="6 7">
    <name type="scientific">Acidiphilium rubrum</name>
    <dbReference type="NCBI Taxonomy" id="526"/>
    <lineage>
        <taxon>Bacteria</taxon>
        <taxon>Pseudomonadati</taxon>
        <taxon>Pseudomonadota</taxon>
        <taxon>Alphaproteobacteria</taxon>
        <taxon>Acetobacterales</taxon>
        <taxon>Acidocellaceae</taxon>
        <taxon>Acidiphilium</taxon>
    </lineage>
</organism>
<name>A0A8G2CHI6_ACIRU</name>
<feature type="transmembrane region" description="Helical" evidence="4">
    <location>
        <begin position="232"/>
        <end position="256"/>
    </location>
</feature>
<dbReference type="AlphaFoldDB" id="A0A8G2CHI6"/>
<dbReference type="GO" id="GO:0022857">
    <property type="term" value="F:transmembrane transporter activity"/>
    <property type="evidence" value="ECO:0007669"/>
    <property type="project" value="InterPro"/>
</dbReference>
<keyword evidence="1 4" id="KW-0812">Transmembrane</keyword>
<feature type="transmembrane region" description="Helical" evidence="4">
    <location>
        <begin position="163"/>
        <end position="184"/>
    </location>
</feature>
<feature type="transmembrane region" description="Helical" evidence="4">
    <location>
        <begin position="329"/>
        <end position="352"/>
    </location>
</feature>
<feature type="transmembrane region" description="Helical" evidence="4">
    <location>
        <begin position="38"/>
        <end position="55"/>
    </location>
</feature>
<evidence type="ECO:0000256" key="2">
    <source>
        <dbReference type="ARBA" id="ARBA00022989"/>
    </source>
</evidence>
<dbReference type="InterPro" id="IPR011701">
    <property type="entry name" value="MFS"/>
</dbReference>
<keyword evidence="2 4" id="KW-1133">Transmembrane helix</keyword>
<accession>A0A8G2CHI6</accession>
<feature type="transmembrane region" description="Helical" evidence="4">
    <location>
        <begin position="129"/>
        <end position="151"/>
    </location>
</feature>
<keyword evidence="7" id="KW-1185">Reference proteome</keyword>
<feature type="transmembrane region" description="Helical" evidence="4">
    <location>
        <begin position="304"/>
        <end position="323"/>
    </location>
</feature>
<evidence type="ECO:0000256" key="3">
    <source>
        <dbReference type="ARBA" id="ARBA00023136"/>
    </source>
</evidence>
<dbReference type="Gene3D" id="1.20.1250.20">
    <property type="entry name" value="MFS general substrate transporter like domains"/>
    <property type="match status" value="1"/>
</dbReference>
<evidence type="ECO:0000313" key="7">
    <source>
        <dbReference type="Proteomes" id="UP000186308"/>
    </source>
</evidence>
<gene>
    <name evidence="6" type="ORF">SAMN05421828_101146</name>
</gene>
<protein>
    <submittedName>
        <fullName evidence="6">MFS transporter, CP family, cyanate transporter</fullName>
    </submittedName>
</protein>
<dbReference type="InterPro" id="IPR036259">
    <property type="entry name" value="MFS_trans_sf"/>
</dbReference>
<keyword evidence="3 4" id="KW-0472">Membrane</keyword>
<feature type="transmembrane region" description="Helical" evidence="4">
    <location>
        <begin position="392"/>
        <end position="411"/>
    </location>
</feature>
<reference evidence="6 7" key="1">
    <citation type="submission" date="2017-01" db="EMBL/GenBank/DDBJ databases">
        <authorList>
            <person name="Varghese N."/>
            <person name="Submissions S."/>
        </authorList>
    </citation>
    <scope>NUCLEOTIDE SEQUENCE [LARGE SCALE GENOMIC DNA]</scope>
    <source>
        <strain evidence="6 7">ATCC 35905</strain>
    </source>
</reference>
<dbReference type="OrthoDB" id="5317164at2"/>
<dbReference type="PANTHER" id="PTHR23523">
    <property type="match status" value="1"/>
</dbReference>
<dbReference type="PROSITE" id="PS50850">
    <property type="entry name" value="MFS"/>
    <property type="match status" value="1"/>
</dbReference>
<feature type="transmembrane region" description="Helical" evidence="4">
    <location>
        <begin position="364"/>
        <end position="386"/>
    </location>
</feature>
<feature type="transmembrane region" description="Helical" evidence="4">
    <location>
        <begin position="276"/>
        <end position="297"/>
    </location>
</feature>
<proteinExistence type="predicted"/>
<dbReference type="EMBL" id="FTNE01000001">
    <property type="protein sequence ID" value="SIQ06716.1"/>
    <property type="molecule type" value="Genomic_DNA"/>
</dbReference>
<dbReference type="InterPro" id="IPR020846">
    <property type="entry name" value="MFS_dom"/>
</dbReference>
<feature type="transmembrane region" description="Helical" evidence="4">
    <location>
        <begin position="61"/>
        <end position="89"/>
    </location>
</feature>
<dbReference type="PANTHER" id="PTHR23523:SF2">
    <property type="entry name" value="2-NITROIMIDAZOLE TRANSPORTER"/>
    <property type="match status" value="1"/>
</dbReference>
<feature type="domain" description="Major facilitator superfamily (MFS) profile" evidence="5">
    <location>
        <begin position="238"/>
        <end position="421"/>
    </location>
</feature>
<sequence>MRCAGIAYRRWSSACCRPPSVSDSRTIAAPRLWSSRQVLLLAGVLLIAANLRPGITSVSPLLVPIGASLGLSSFGLIALATIPVICFAALAPVSLPLQRRFGLETVVLGVLTLLCAGLAIRLIDAAPALFIGTVLAGSAIAVGNVLIPAIVKRDFAGRVGLVTGLYITTLYITASTAAGVSVPLAQASALGWRFALGAWAGPAVIAVVVWLPQLAHGATRAPLQYRGGGLALMARSPLAWAVAMFMGLQSLGYYAVLSWLPAMLHQVGISQAEAGLMLSVSTLVALPSTLITPSLAARSRDQRGLTSVVLAVTLLGYIGLMVAPGAAPWLWIVMIGLGQGAMFPLAMTFIVLRSNGPTEAMALSAFSQTIGYAVSIAGPLGMGALHAATGQWWPAMAFVAATVVPLLWFGLRASRPETISL</sequence>
<dbReference type="SUPFAM" id="SSF103473">
    <property type="entry name" value="MFS general substrate transporter"/>
    <property type="match status" value="1"/>
</dbReference>
<feature type="transmembrane region" description="Helical" evidence="4">
    <location>
        <begin position="101"/>
        <end position="123"/>
    </location>
</feature>
<comment type="caution">
    <text evidence="6">The sequence shown here is derived from an EMBL/GenBank/DDBJ whole genome shotgun (WGS) entry which is preliminary data.</text>
</comment>